<dbReference type="RefSeq" id="WP_280831431.1">
    <property type="nucleotide sequence ID" value="NZ_JARXVE010000002.1"/>
</dbReference>
<keyword evidence="1" id="KW-0472">Membrane</keyword>
<feature type="transmembrane region" description="Helical" evidence="1">
    <location>
        <begin position="66"/>
        <end position="91"/>
    </location>
</feature>
<name>A0ABT6KVN4_9MYCO</name>
<feature type="transmembrane region" description="Helical" evidence="1">
    <location>
        <begin position="22"/>
        <end position="46"/>
    </location>
</feature>
<comment type="caution">
    <text evidence="2">The sequence shown here is derived from an EMBL/GenBank/DDBJ whole genome shotgun (WGS) entry which is preliminary data.</text>
</comment>
<feature type="transmembrane region" description="Helical" evidence="1">
    <location>
        <begin position="103"/>
        <end position="127"/>
    </location>
</feature>
<feature type="transmembrane region" description="Helical" evidence="1">
    <location>
        <begin position="142"/>
        <end position="167"/>
    </location>
</feature>
<accession>A0ABT6KVN4</accession>
<proteinExistence type="predicted"/>
<evidence type="ECO:0000256" key="1">
    <source>
        <dbReference type="SAM" id="Phobius"/>
    </source>
</evidence>
<protein>
    <recommendedName>
        <fullName evidence="4">DUF4386 domain-containing protein</fullName>
    </recommendedName>
</protein>
<organism evidence="2 3">
    <name type="scientific">Mycolicibacterium frederiksbergense</name>
    <dbReference type="NCBI Taxonomy" id="117567"/>
    <lineage>
        <taxon>Bacteria</taxon>
        <taxon>Bacillati</taxon>
        <taxon>Actinomycetota</taxon>
        <taxon>Actinomycetes</taxon>
        <taxon>Mycobacteriales</taxon>
        <taxon>Mycobacteriaceae</taxon>
        <taxon>Mycolicibacterium</taxon>
    </lineage>
</organism>
<keyword evidence="3" id="KW-1185">Reference proteome</keyword>
<keyword evidence="1" id="KW-1133">Transmembrane helix</keyword>
<keyword evidence="1" id="KW-0812">Transmembrane</keyword>
<gene>
    <name evidence="2" type="ORF">M2272_001403</name>
</gene>
<evidence type="ECO:0000313" key="3">
    <source>
        <dbReference type="Proteomes" id="UP001160130"/>
    </source>
</evidence>
<evidence type="ECO:0000313" key="2">
    <source>
        <dbReference type="EMBL" id="MDH6194774.1"/>
    </source>
</evidence>
<dbReference type="EMBL" id="JARXVE010000002">
    <property type="protein sequence ID" value="MDH6194774.1"/>
    <property type="molecule type" value="Genomic_DNA"/>
</dbReference>
<reference evidence="2 3" key="1">
    <citation type="submission" date="2023-04" db="EMBL/GenBank/DDBJ databases">
        <title>Forest soil microbial communities from Buena Vista Peninsula, Colon Province, Panama.</title>
        <authorList>
            <person name="Bouskill N."/>
        </authorList>
    </citation>
    <scope>NUCLEOTIDE SEQUENCE [LARGE SCALE GENOMIC DNA]</scope>
    <source>
        <strain evidence="2 3">AC80</strain>
    </source>
</reference>
<feature type="transmembrane region" description="Helical" evidence="1">
    <location>
        <begin position="208"/>
        <end position="226"/>
    </location>
</feature>
<dbReference type="Proteomes" id="UP001160130">
    <property type="component" value="Unassembled WGS sequence"/>
</dbReference>
<evidence type="ECO:0008006" key="4">
    <source>
        <dbReference type="Google" id="ProtNLM"/>
    </source>
</evidence>
<sequence length="234" mass="23905">MNDFTGESIGVRRRPQQGGPPLALLAGLSLLLLLTGLVVGVALAGVMPMPYGATATVHAYIRDHAVAVQAAATGTFASSVPLAIYTATVSARLRQLGVTAPGATIALVGGALAAAGIGLSGLITWALSRPELAVDPTLVHALYYLVFLTGGPGHVVALGLLVAGVAVPSLVLGLLPRSVAWAGLVIAAIAELSFLTLLWWGFSVLLPVARFSGLIWLIVAGAMLPLRRRNQGAQ</sequence>
<feature type="transmembrane region" description="Helical" evidence="1">
    <location>
        <begin position="179"/>
        <end position="202"/>
    </location>
</feature>